<dbReference type="SUPFAM" id="SSF82861">
    <property type="entry name" value="Mechanosensitive channel protein MscS (YggB), transmembrane region"/>
    <property type="match status" value="1"/>
</dbReference>
<sequence length="541" mass="61712">MITIFAFQPILLGFLLPPSAQLATFFITLVIAALVAIMLDLVIFALLRSVFRQMENDAALVSLNVSRLPVLAIFLLLSLKFSFNQLDAAPIINGIQQVLDALLVLAVTHWITQLFTQVVISYLREKARKTEAVWDDVLVPILERSIPFLTYLIGVSIFLQTLGVNLTGIGLAVGSISVVIGLSVQKILSDFFGGLVLLVDTPFKFGDVISLNGSMAVIKNVGIRVTKLYLIDTHCEVYTPNSSFGGQDIINLSRPTPHYAYSIKIGVRVDADPITATTILREIVMGHPDILGNIDEKLLYIDKYYSLNEDKPGNSSKKEVARQRILAEKDVNKQLEKIEEAFENMIGKIQVLEKGGLESEEIRKIQTNYLEILKLVGLRASGERQGRKQRTRVDEEKETALKDSLIGLIRNWYQVWLKDPDLVVEDQTILPEEWEQKIEVLKAKMNKLYQIISNPGGQETRLDDYTTKFMEWMHENFKESQTMWKEPKIRLNNIAGSEMEFTVKFYVDNIRLEHWERGYRVNNEVRREMVRRLRQAYIYNT</sequence>
<dbReference type="InterPro" id="IPR006685">
    <property type="entry name" value="MscS_channel_2nd"/>
</dbReference>
<evidence type="ECO:0000256" key="6">
    <source>
        <dbReference type="SAM" id="Phobius"/>
    </source>
</evidence>
<dbReference type="Proteomes" id="UP001050975">
    <property type="component" value="Unassembled WGS sequence"/>
</dbReference>
<dbReference type="SUPFAM" id="SSF50182">
    <property type="entry name" value="Sm-like ribonucleoproteins"/>
    <property type="match status" value="1"/>
</dbReference>
<accession>A0AAV3XHS1</accession>
<keyword evidence="9" id="KW-1185">Reference proteome</keyword>
<organism evidence="8 9">
    <name type="scientific">Microseira wollei NIES-4236</name>
    <dbReference type="NCBI Taxonomy" id="2530354"/>
    <lineage>
        <taxon>Bacteria</taxon>
        <taxon>Bacillati</taxon>
        <taxon>Cyanobacteriota</taxon>
        <taxon>Cyanophyceae</taxon>
        <taxon>Oscillatoriophycideae</taxon>
        <taxon>Aerosakkonematales</taxon>
        <taxon>Aerosakkonemataceae</taxon>
        <taxon>Microseira</taxon>
    </lineage>
</organism>
<comment type="subcellular location">
    <subcellularLocation>
        <location evidence="1">Membrane</location>
        <topology evidence="1">Multi-pass membrane protein</topology>
    </subcellularLocation>
</comment>
<dbReference type="RefSeq" id="WP_226586355.1">
    <property type="nucleotide sequence ID" value="NZ_BLAY01000092.1"/>
</dbReference>
<name>A0AAV3XHS1_9CYAN</name>
<feature type="transmembrane region" description="Helical" evidence="6">
    <location>
        <begin position="22"/>
        <end position="47"/>
    </location>
</feature>
<dbReference type="InterPro" id="IPR011014">
    <property type="entry name" value="MscS_channel_TM-2"/>
</dbReference>
<dbReference type="EMBL" id="BLAY01000092">
    <property type="protein sequence ID" value="GET40500.1"/>
    <property type="molecule type" value="Genomic_DNA"/>
</dbReference>
<gene>
    <name evidence="8" type="ORF">MiSe_53090</name>
</gene>
<dbReference type="InterPro" id="IPR023408">
    <property type="entry name" value="MscS_beta-dom_sf"/>
</dbReference>
<reference evidence="8" key="1">
    <citation type="submission" date="2019-10" db="EMBL/GenBank/DDBJ databases">
        <title>Draft genome sequece of Microseira wollei NIES-4236.</title>
        <authorList>
            <person name="Yamaguchi H."/>
            <person name="Suzuki S."/>
            <person name="Kawachi M."/>
        </authorList>
    </citation>
    <scope>NUCLEOTIDE SEQUENCE</scope>
    <source>
        <strain evidence="8">NIES-4236</strain>
    </source>
</reference>
<dbReference type="GO" id="GO:0055085">
    <property type="term" value="P:transmembrane transport"/>
    <property type="evidence" value="ECO:0007669"/>
    <property type="project" value="InterPro"/>
</dbReference>
<comment type="caution">
    <text evidence="8">The sequence shown here is derived from an EMBL/GenBank/DDBJ whole genome shotgun (WGS) entry which is preliminary data.</text>
</comment>
<evidence type="ECO:0000256" key="2">
    <source>
        <dbReference type="ARBA" id="ARBA00008017"/>
    </source>
</evidence>
<evidence type="ECO:0000256" key="5">
    <source>
        <dbReference type="ARBA" id="ARBA00023136"/>
    </source>
</evidence>
<feature type="transmembrane region" description="Helical" evidence="6">
    <location>
        <begin position="59"/>
        <end position="81"/>
    </location>
</feature>
<keyword evidence="5 6" id="KW-0472">Membrane</keyword>
<protein>
    <recommendedName>
        <fullName evidence="7">Mechanosensitive ion channel MscS domain-containing protein</fullName>
    </recommendedName>
</protein>
<evidence type="ECO:0000256" key="3">
    <source>
        <dbReference type="ARBA" id="ARBA00022692"/>
    </source>
</evidence>
<feature type="transmembrane region" description="Helical" evidence="6">
    <location>
        <begin position="101"/>
        <end position="123"/>
    </location>
</feature>
<dbReference type="Pfam" id="PF00924">
    <property type="entry name" value="MS_channel_2nd"/>
    <property type="match status" value="1"/>
</dbReference>
<evidence type="ECO:0000259" key="7">
    <source>
        <dbReference type="Pfam" id="PF00924"/>
    </source>
</evidence>
<dbReference type="AlphaFoldDB" id="A0AAV3XHS1"/>
<evidence type="ECO:0000256" key="4">
    <source>
        <dbReference type="ARBA" id="ARBA00022989"/>
    </source>
</evidence>
<feature type="transmembrane region" description="Helical" evidence="6">
    <location>
        <begin position="149"/>
        <end position="182"/>
    </location>
</feature>
<evidence type="ECO:0000313" key="9">
    <source>
        <dbReference type="Proteomes" id="UP001050975"/>
    </source>
</evidence>
<dbReference type="Gene3D" id="1.10.287.1260">
    <property type="match status" value="1"/>
</dbReference>
<dbReference type="Gene3D" id="2.30.30.60">
    <property type="match status" value="1"/>
</dbReference>
<keyword evidence="3 6" id="KW-0812">Transmembrane</keyword>
<dbReference type="GO" id="GO:0016020">
    <property type="term" value="C:membrane"/>
    <property type="evidence" value="ECO:0007669"/>
    <property type="project" value="UniProtKB-SubCell"/>
</dbReference>
<comment type="similarity">
    <text evidence="2">Belongs to the MscS (TC 1.A.23) family.</text>
</comment>
<feature type="domain" description="Mechanosensitive ion channel MscS" evidence="7">
    <location>
        <begin position="187"/>
        <end position="254"/>
    </location>
</feature>
<dbReference type="InterPro" id="IPR010920">
    <property type="entry name" value="LSM_dom_sf"/>
</dbReference>
<keyword evidence="4 6" id="KW-1133">Transmembrane helix</keyword>
<evidence type="ECO:0000313" key="8">
    <source>
        <dbReference type="EMBL" id="GET40500.1"/>
    </source>
</evidence>
<proteinExistence type="inferred from homology"/>
<dbReference type="PANTHER" id="PTHR30566:SF5">
    <property type="entry name" value="MECHANOSENSITIVE ION CHANNEL PROTEIN 1, MITOCHONDRIAL-RELATED"/>
    <property type="match status" value="1"/>
</dbReference>
<evidence type="ECO:0000256" key="1">
    <source>
        <dbReference type="ARBA" id="ARBA00004141"/>
    </source>
</evidence>
<dbReference type="PANTHER" id="PTHR30566">
    <property type="entry name" value="YNAI-RELATED MECHANOSENSITIVE ION CHANNEL"/>
    <property type="match status" value="1"/>
</dbReference>